<dbReference type="AlphaFoldDB" id="A0A1D8D1V7"/>
<protein>
    <submittedName>
        <fullName evidence="1">Uncharacterized protein</fullName>
    </submittedName>
</protein>
<dbReference type="InterPro" id="IPR041289">
    <property type="entry name" value="Bact_RF_family3"/>
</dbReference>
<organism evidence="1 2">
    <name type="scientific">Chlorobaculum limnaeum</name>
    <dbReference type="NCBI Taxonomy" id="274537"/>
    <lineage>
        <taxon>Bacteria</taxon>
        <taxon>Pseudomonadati</taxon>
        <taxon>Chlorobiota</taxon>
        <taxon>Chlorobiia</taxon>
        <taxon>Chlorobiales</taxon>
        <taxon>Chlorobiaceae</taxon>
        <taxon>Chlorobaculum</taxon>
    </lineage>
</organism>
<name>A0A1D8D1V7_CHLLM</name>
<sequence>MNRVTPIPEELLEIQTSPCISIYMQTSRRYPENAQDPLRFKNLVSRAESDGIKSVGKRVIEPLIRHLRTLQENQEFWNNTLDGLAVFVSPEYFRVFKLQQPVNEQAYVSDVFFIKPLLRIYQMNERFQVLVLTRTEVRLYEGNRYRLDVIEMDREVPKTMTEALGSEITPPHTTVASYGGVGQGSSMRHGHSSRKDEEEIDEERYFRAVDHAIAEHHSKPSGLPLILAALAQHQGIFRSLSHNPHLLEDGITADPRLLETDALREMACQVLEPHWQRKIDKLLAQFEEAQSKSLGSDNPFYITEAALGGNVSALMLDEQRIYPGGIDAASGDISFSMTSPGNDHDVFEDLAITVLGKGGEVLVLPSERMPTASGVAAIFRHE</sequence>
<proteinExistence type="predicted"/>
<dbReference type="EMBL" id="CP017305">
    <property type="protein sequence ID" value="AOS85120.1"/>
    <property type="molecule type" value="Genomic_DNA"/>
</dbReference>
<accession>A0A1D8D1V7</accession>
<dbReference type="STRING" id="274537.BIU88_11960"/>
<evidence type="ECO:0000313" key="1">
    <source>
        <dbReference type="EMBL" id="AOS85120.1"/>
    </source>
</evidence>
<reference evidence="1" key="1">
    <citation type="submission" date="2016-09" db="EMBL/GenBank/DDBJ databases">
        <title>Genome sequence of Chlorobaculum limnaeum.</title>
        <authorList>
            <person name="Liu Z."/>
            <person name="Tank M."/>
            <person name="Bryant D.A."/>
        </authorList>
    </citation>
    <scope>NUCLEOTIDE SEQUENCE [LARGE SCALE GENOMIC DNA]</scope>
    <source>
        <strain evidence="1">DSM 1677</strain>
    </source>
</reference>
<dbReference type="Proteomes" id="UP000095185">
    <property type="component" value="Chromosome"/>
</dbReference>
<gene>
    <name evidence="1" type="ORF">BIU88_11960</name>
</gene>
<dbReference type="KEGG" id="clz:BIU88_11960"/>
<keyword evidence="2" id="KW-1185">Reference proteome</keyword>
<dbReference type="Pfam" id="PF18845">
    <property type="entry name" value="baeRF_family3"/>
    <property type="match status" value="1"/>
</dbReference>
<evidence type="ECO:0000313" key="2">
    <source>
        <dbReference type="Proteomes" id="UP000095185"/>
    </source>
</evidence>